<accession>A0A2T9ZF96</accession>
<dbReference type="AlphaFoldDB" id="A0A2T9ZF96"/>
<name>A0A2T9ZF96_9FUNG</name>
<reference evidence="1 2" key="1">
    <citation type="journal article" date="2018" name="MBio">
        <title>Comparative Genomics Reveals the Core Gene Toolbox for the Fungus-Insect Symbiosis.</title>
        <authorList>
            <person name="Wang Y."/>
            <person name="Stata M."/>
            <person name="Wang W."/>
            <person name="Stajich J.E."/>
            <person name="White M.M."/>
            <person name="Moncalvo J.M."/>
        </authorList>
    </citation>
    <scope>NUCLEOTIDE SEQUENCE [LARGE SCALE GENOMIC DNA]</scope>
    <source>
        <strain evidence="1 2">SC-DP-2</strain>
    </source>
</reference>
<evidence type="ECO:0000313" key="2">
    <source>
        <dbReference type="Proteomes" id="UP000245609"/>
    </source>
</evidence>
<sequence>MHPNEWGMVTPLILGIEFVDVELCEIFNINEFTMDVNDIAHFDNTNDTVNIQFNGIEESMNKFHRSLDELIKDVSVDKIDYNNLAMSTTNELHEIMYEALNKIVRRCIIYEGTVRQIFDILFYKFRLDRIKGYQIYSKHHIQFISDETCVVDLVVKDSLHRTRYIMIEEDLEDALHIARYKLIAYMIDAVFSNHRILEHIPVIGILYSITKPTFFKLEIPKTMTFEFMNNIFTRMKNDVIYTGNEIYTIKRYNINGSMDEKKTVMGLLKSYEALRRTLILEHQL</sequence>
<evidence type="ECO:0000313" key="1">
    <source>
        <dbReference type="EMBL" id="PVV03256.1"/>
    </source>
</evidence>
<proteinExistence type="predicted"/>
<keyword evidence="2" id="KW-1185">Reference proteome</keyword>
<protein>
    <submittedName>
        <fullName evidence="1">Uncharacterized protein</fullName>
    </submittedName>
</protein>
<gene>
    <name evidence="1" type="ORF">BB560_002273</name>
</gene>
<dbReference type="EMBL" id="MBFS01000256">
    <property type="protein sequence ID" value="PVV03256.1"/>
    <property type="molecule type" value="Genomic_DNA"/>
</dbReference>
<dbReference type="Proteomes" id="UP000245609">
    <property type="component" value="Unassembled WGS sequence"/>
</dbReference>
<comment type="caution">
    <text evidence="1">The sequence shown here is derived from an EMBL/GenBank/DDBJ whole genome shotgun (WGS) entry which is preliminary data.</text>
</comment>
<organism evidence="1 2">
    <name type="scientific">Smittium megazygosporum</name>
    <dbReference type="NCBI Taxonomy" id="133381"/>
    <lineage>
        <taxon>Eukaryota</taxon>
        <taxon>Fungi</taxon>
        <taxon>Fungi incertae sedis</taxon>
        <taxon>Zoopagomycota</taxon>
        <taxon>Kickxellomycotina</taxon>
        <taxon>Harpellomycetes</taxon>
        <taxon>Harpellales</taxon>
        <taxon>Legeriomycetaceae</taxon>
        <taxon>Smittium</taxon>
    </lineage>
</organism>